<keyword evidence="3" id="KW-1185">Reference proteome</keyword>
<feature type="compositionally biased region" description="Low complexity" evidence="1">
    <location>
        <begin position="307"/>
        <end position="317"/>
    </location>
</feature>
<comment type="caution">
    <text evidence="2">The sequence shown here is derived from an EMBL/GenBank/DDBJ whole genome shotgun (WGS) entry which is preliminary data.</text>
</comment>
<protein>
    <recommendedName>
        <fullName evidence="4">Histidine kinase</fullName>
    </recommendedName>
</protein>
<feature type="region of interest" description="Disordered" evidence="1">
    <location>
        <begin position="544"/>
        <end position="642"/>
    </location>
</feature>
<gene>
    <name evidence="2" type="ORF">WIS52_06590</name>
</gene>
<accession>A0ABV1K6N5</accession>
<feature type="compositionally biased region" description="Pro residues" evidence="1">
    <location>
        <begin position="405"/>
        <end position="420"/>
    </location>
</feature>
<feature type="compositionally biased region" description="Polar residues" evidence="1">
    <location>
        <begin position="566"/>
        <end position="575"/>
    </location>
</feature>
<evidence type="ECO:0008006" key="4">
    <source>
        <dbReference type="Google" id="ProtNLM"/>
    </source>
</evidence>
<evidence type="ECO:0000313" key="2">
    <source>
        <dbReference type="EMBL" id="MEQ3550135.1"/>
    </source>
</evidence>
<evidence type="ECO:0000256" key="1">
    <source>
        <dbReference type="SAM" id="MobiDB-lite"/>
    </source>
</evidence>
<dbReference type="RefSeq" id="WP_349297216.1">
    <property type="nucleotide sequence ID" value="NZ_JBEDNQ010000002.1"/>
</dbReference>
<feature type="compositionally biased region" description="Pro residues" evidence="1">
    <location>
        <begin position="294"/>
        <end position="306"/>
    </location>
</feature>
<feature type="compositionally biased region" description="Basic and acidic residues" evidence="1">
    <location>
        <begin position="633"/>
        <end position="642"/>
    </location>
</feature>
<evidence type="ECO:0000313" key="3">
    <source>
        <dbReference type="Proteomes" id="UP001494902"/>
    </source>
</evidence>
<feature type="region of interest" description="Disordered" evidence="1">
    <location>
        <begin position="1"/>
        <end position="37"/>
    </location>
</feature>
<dbReference type="EMBL" id="JBEDNQ010000002">
    <property type="protein sequence ID" value="MEQ3550135.1"/>
    <property type="molecule type" value="Genomic_DNA"/>
</dbReference>
<feature type="compositionally biased region" description="Basic and acidic residues" evidence="1">
    <location>
        <begin position="577"/>
        <end position="586"/>
    </location>
</feature>
<feature type="compositionally biased region" description="Basic and acidic residues" evidence="1">
    <location>
        <begin position="318"/>
        <end position="327"/>
    </location>
</feature>
<organism evidence="2 3">
    <name type="scientific">Pseudonocardia nematodicida</name>
    <dbReference type="NCBI Taxonomy" id="1206997"/>
    <lineage>
        <taxon>Bacteria</taxon>
        <taxon>Bacillati</taxon>
        <taxon>Actinomycetota</taxon>
        <taxon>Actinomycetes</taxon>
        <taxon>Pseudonocardiales</taxon>
        <taxon>Pseudonocardiaceae</taxon>
        <taxon>Pseudonocardia</taxon>
    </lineage>
</organism>
<feature type="compositionally biased region" description="Basic and acidic residues" evidence="1">
    <location>
        <begin position="595"/>
        <end position="605"/>
    </location>
</feature>
<feature type="compositionally biased region" description="Low complexity" evidence="1">
    <location>
        <begin position="328"/>
        <end position="337"/>
    </location>
</feature>
<feature type="compositionally biased region" description="Gly residues" evidence="1">
    <location>
        <begin position="19"/>
        <end position="35"/>
    </location>
</feature>
<proteinExistence type="predicted"/>
<sequence length="642" mass="65127">MARDDPPHSPPGPGAAGARTGGPGGDDGGDGGAGSGDAVLAAIAHRLRARSERQQLLTERLRTGELRPGALADLAELAAAARRGARDGDHILVLAGAPRGPRLAAPPTPLGQALSTVVAASEAASRTVVPPTPSVSLDAVAEPVFGQILAELLAHAAGATPPGERLELHTRWGPDGGVVVELQCAQPPRHQTPLDELDRALTSARPGGPVAPQEIGLHVAARLASAIGARLGVRGPAGNTGVAPIAVLHLPSSLIGGGRQPEQVAPAASASEEPGSTAGLNRPADTLDPAGDAPWPPPQPQFPPSPLSQAAQPAQQPEAREPAEDPARSWPPSAPAAHGAPDARRNGELPQRGGDLPQRNGELPQRGGDLPQRGRAHGIAAAVPFGAAEDPLHSNGNGNGSGAIPPGPRPGGPPPGPLPTRSPNGAGPGPRTPRPGPQPVPPGPRPGDVHPVTEALPAAGTTPPVELFGPFDSEVPVPVDDVHDTPIFAAVASAWFRDPVATPETTALPVSDGSAPAPQSDNWRTPGDEEFDAARIRADRVVDLPTTAQGLPQRLPGQAMVPPSWRETTNGSAPSGSRERQPDRVRSRLASYQRGLREGRHRANEDPPPANGAPVNGSPVNGSPAHGVNGHGMHGEGGRNAG</sequence>
<feature type="compositionally biased region" description="Pro residues" evidence="1">
    <location>
        <begin position="430"/>
        <end position="445"/>
    </location>
</feature>
<name>A0ABV1K6N5_9PSEU</name>
<reference evidence="2 3" key="1">
    <citation type="submission" date="2024-03" db="EMBL/GenBank/DDBJ databases">
        <title>Draft genome sequence of Pseudonocardia nematodicida JCM 31783.</title>
        <authorList>
            <person name="Butdee W."/>
            <person name="Duangmal K."/>
        </authorList>
    </citation>
    <scope>NUCLEOTIDE SEQUENCE [LARGE SCALE GENOMIC DNA]</scope>
    <source>
        <strain evidence="2 3">JCM 31783</strain>
    </source>
</reference>
<feature type="compositionally biased region" description="Low complexity" evidence="1">
    <location>
        <begin position="265"/>
        <end position="279"/>
    </location>
</feature>
<dbReference type="Proteomes" id="UP001494902">
    <property type="component" value="Unassembled WGS sequence"/>
</dbReference>
<feature type="region of interest" description="Disordered" evidence="1">
    <location>
        <begin position="504"/>
        <end position="527"/>
    </location>
</feature>
<feature type="region of interest" description="Disordered" evidence="1">
    <location>
        <begin position="257"/>
        <end position="472"/>
    </location>
</feature>